<proteinExistence type="predicted"/>
<evidence type="ECO:0000313" key="3">
    <source>
        <dbReference type="Proteomes" id="UP000266841"/>
    </source>
</evidence>
<dbReference type="Proteomes" id="UP000266841">
    <property type="component" value="Unassembled WGS sequence"/>
</dbReference>
<dbReference type="EMBL" id="AGNL01007878">
    <property type="protein sequence ID" value="EJK70916.1"/>
    <property type="molecule type" value="Genomic_DNA"/>
</dbReference>
<gene>
    <name evidence="2" type="ORF">THAOC_07688</name>
</gene>
<keyword evidence="3" id="KW-1185">Reference proteome</keyword>
<name>K0TBU2_THAOC</name>
<protein>
    <submittedName>
        <fullName evidence="2">Uncharacterized protein</fullName>
    </submittedName>
</protein>
<comment type="caution">
    <text evidence="2">The sequence shown here is derived from an EMBL/GenBank/DDBJ whole genome shotgun (WGS) entry which is preliminary data.</text>
</comment>
<organism evidence="2 3">
    <name type="scientific">Thalassiosira oceanica</name>
    <name type="common">Marine diatom</name>
    <dbReference type="NCBI Taxonomy" id="159749"/>
    <lineage>
        <taxon>Eukaryota</taxon>
        <taxon>Sar</taxon>
        <taxon>Stramenopiles</taxon>
        <taxon>Ochrophyta</taxon>
        <taxon>Bacillariophyta</taxon>
        <taxon>Coscinodiscophyceae</taxon>
        <taxon>Thalassiosirophycidae</taxon>
        <taxon>Thalassiosirales</taxon>
        <taxon>Thalassiosiraceae</taxon>
        <taxon>Thalassiosira</taxon>
    </lineage>
</organism>
<dbReference type="AlphaFoldDB" id="K0TBU2"/>
<reference evidence="2 3" key="1">
    <citation type="journal article" date="2012" name="Genome Biol.">
        <title>Genome and low-iron response of an oceanic diatom adapted to chronic iron limitation.</title>
        <authorList>
            <person name="Lommer M."/>
            <person name="Specht M."/>
            <person name="Roy A.S."/>
            <person name="Kraemer L."/>
            <person name="Andreson R."/>
            <person name="Gutowska M.A."/>
            <person name="Wolf J."/>
            <person name="Bergner S.V."/>
            <person name="Schilhabel M.B."/>
            <person name="Klostermeier U.C."/>
            <person name="Beiko R.G."/>
            <person name="Rosenstiel P."/>
            <person name="Hippler M."/>
            <person name="Laroche J."/>
        </authorList>
    </citation>
    <scope>NUCLEOTIDE SEQUENCE [LARGE SCALE GENOMIC DNA]</scope>
    <source>
        <strain evidence="2 3">CCMP1005</strain>
    </source>
</reference>
<feature type="compositionally biased region" description="Acidic residues" evidence="1">
    <location>
        <begin position="48"/>
        <end position="59"/>
    </location>
</feature>
<accession>K0TBU2</accession>
<sequence length="646" mass="73986">MAAMDSSADGYQAPSDPHLSGGRHLVFSEDDMASDGSDWADPGSTSSSEEDSISSDNYDMEIDTPRSILKEKVKVVYIPPLRKDPRDMSLEELESLIERHRQTKSVREFLCGIDTDSDLYVGRYFGHNKFRDVSLDQVMNLGPGEKFKLEVHLEYKKFKTILNWAAQDRDGQRGESKIRLILKTARHYLVDMRNLLATSSEITFSRMFLESDWDKEEIRSDTYVLHSLIYNNKATIESFRLICNEWPRVIYIRGDEYDDQTKTMLMHLTYACDGDGGNDDGNIERLEALVDVMCEAAEKTNEGVHGFISAPDTRNECVNYFEVCEDNRLQQTAIHIVCTYYDRPEGALRVFLKRWPELSSLKAFAAGLLYERIDPRFDVISVFESLLSAINSASRPQRIYKYTDRFRDKAPSLETTFDDIHWQSQLRQTIARLFKRRDYDGRSLIHYIAAYKPGYHDLNLGGTLRDLESVAVYDCRIRTGEHIRPCDERVDNERLNTEAAAVWEQYLDKKKRRVGEIIQWALTIDGDVASCTDKDGLDPFQYAVSKGKTWADGLEHVAKRVPGWTKPRGDASLCPFAMAASSLDLDTAFELLRLDPSVLEPSVYEVEMKEARVDNAVTETLASLERLLISHPDMRQRVQDLIDQAK</sequence>
<evidence type="ECO:0000256" key="1">
    <source>
        <dbReference type="SAM" id="MobiDB-lite"/>
    </source>
</evidence>
<evidence type="ECO:0000313" key="2">
    <source>
        <dbReference type="EMBL" id="EJK70916.1"/>
    </source>
</evidence>
<feature type="region of interest" description="Disordered" evidence="1">
    <location>
        <begin position="1"/>
        <end position="59"/>
    </location>
</feature>